<proteinExistence type="predicted"/>
<comment type="caution">
    <text evidence="1">The sequence shown here is derived from an EMBL/GenBank/DDBJ whole genome shotgun (WGS) entry which is preliminary data.</text>
</comment>
<keyword evidence="2" id="KW-1185">Reference proteome</keyword>
<reference evidence="1" key="1">
    <citation type="submission" date="2018-11" db="EMBL/GenBank/DDBJ databases">
        <authorList>
            <person name="Onetto C."/>
        </authorList>
    </citation>
    <scope>NUCLEOTIDE SEQUENCE [LARGE SCALE GENOMIC DNA]</scope>
</reference>
<dbReference type="Proteomes" id="UP000326641">
    <property type="component" value="Unassembled WGS sequence"/>
</dbReference>
<dbReference type="AlphaFoldDB" id="A0A564WDM9"/>
<organism evidence="1 2">
    <name type="scientific">Candidatus Defluviicoccus seviourii</name>
    <dbReference type="NCBI Taxonomy" id="2565273"/>
    <lineage>
        <taxon>Bacteria</taxon>
        <taxon>Pseudomonadati</taxon>
        <taxon>Pseudomonadota</taxon>
        <taxon>Alphaproteobacteria</taxon>
        <taxon>Rhodospirillales</taxon>
        <taxon>Rhodospirillaceae</taxon>
        <taxon>Defluviicoccus</taxon>
    </lineage>
</organism>
<sequence length="57" mass="6255">MSVSETRSSNPSDRPHATLLRLYSVYSDGHWLIGTASGGVIRRRMAARANSRLTHTG</sequence>
<name>A0A564WDM9_9PROT</name>
<dbReference type="EMBL" id="UXAT02000017">
    <property type="protein sequence ID" value="VUX46566.1"/>
    <property type="molecule type" value="Genomic_DNA"/>
</dbReference>
<evidence type="ECO:0000313" key="2">
    <source>
        <dbReference type="Proteomes" id="UP000326641"/>
    </source>
</evidence>
<protein>
    <submittedName>
        <fullName evidence="1">Uncharacterized protein</fullName>
    </submittedName>
</protein>
<gene>
    <name evidence="1" type="ORF">DF3PA_240021</name>
</gene>
<evidence type="ECO:0000313" key="1">
    <source>
        <dbReference type="EMBL" id="VUX46566.1"/>
    </source>
</evidence>
<accession>A0A564WDM9</accession>